<dbReference type="Pfam" id="PF23559">
    <property type="entry name" value="WHD_DRP"/>
    <property type="match status" value="1"/>
</dbReference>
<dbReference type="SUPFAM" id="SSF52540">
    <property type="entry name" value="P-loop containing nucleoside triphosphate hydrolases"/>
    <property type="match status" value="1"/>
</dbReference>
<dbReference type="Gene3D" id="1.10.10.10">
    <property type="entry name" value="Winged helix-like DNA-binding domain superfamily/Winged helix DNA-binding domain"/>
    <property type="match status" value="1"/>
</dbReference>
<comment type="similarity">
    <text evidence="1">Belongs to the disease resistance NB-LRR family.</text>
</comment>
<feature type="region of interest" description="Disordered" evidence="7">
    <location>
        <begin position="1"/>
        <end position="32"/>
    </location>
</feature>
<feature type="domain" description="Disease resistance R13L4/SHOC-2-like LRR" evidence="9">
    <location>
        <begin position="248"/>
        <end position="433"/>
    </location>
</feature>
<organism evidence="10 11">
    <name type="scientific">Coffea arabica</name>
    <name type="common">Arabian coffee</name>
    <dbReference type="NCBI Taxonomy" id="13443"/>
    <lineage>
        <taxon>Eukaryota</taxon>
        <taxon>Viridiplantae</taxon>
        <taxon>Streptophyta</taxon>
        <taxon>Embryophyta</taxon>
        <taxon>Tracheophyta</taxon>
        <taxon>Spermatophyta</taxon>
        <taxon>Magnoliopsida</taxon>
        <taxon>eudicotyledons</taxon>
        <taxon>Gunneridae</taxon>
        <taxon>Pentapetalae</taxon>
        <taxon>asterids</taxon>
        <taxon>lamiids</taxon>
        <taxon>Gentianales</taxon>
        <taxon>Rubiaceae</taxon>
        <taxon>Ixoroideae</taxon>
        <taxon>Gardenieae complex</taxon>
        <taxon>Bertiereae - Coffeeae clade</taxon>
        <taxon>Coffeeae</taxon>
        <taxon>Coffea</taxon>
    </lineage>
</organism>
<reference evidence="11" key="1">
    <citation type="submission" date="2025-08" db="UniProtKB">
        <authorList>
            <consortium name="RefSeq"/>
        </authorList>
    </citation>
    <scope>IDENTIFICATION</scope>
    <source>
        <tissue evidence="11">Leaves</tissue>
    </source>
</reference>
<dbReference type="Gene3D" id="1.10.8.430">
    <property type="entry name" value="Helical domain of apoptotic protease-activating factors"/>
    <property type="match status" value="1"/>
</dbReference>
<protein>
    <submittedName>
        <fullName evidence="11">Late blight resistance protein homolog R1B-17</fullName>
    </submittedName>
</protein>
<evidence type="ECO:0000256" key="7">
    <source>
        <dbReference type="SAM" id="MobiDB-lite"/>
    </source>
</evidence>
<dbReference type="InterPro" id="IPR055414">
    <property type="entry name" value="LRR_R13L4/SHOC2-like"/>
</dbReference>
<name>A0ABM4VHJ4_COFAR</name>
<evidence type="ECO:0000259" key="9">
    <source>
        <dbReference type="Pfam" id="PF23598"/>
    </source>
</evidence>
<evidence type="ECO:0000313" key="10">
    <source>
        <dbReference type="Proteomes" id="UP001652660"/>
    </source>
</evidence>
<feature type="domain" description="Disease resistance protein winged helix" evidence="8">
    <location>
        <begin position="129"/>
        <end position="198"/>
    </location>
</feature>
<evidence type="ECO:0000256" key="1">
    <source>
        <dbReference type="ARBA" id="ARBA00008894"/>
    </source>
</evidence>
<evidence type="ECO:0000256" key="5">
    <source>
        <dbReference type="ARBA" id="ARBA00022821"/>
    </source>
</evidence>
<evidence type="ECO:0000313" key="11">
    <source>
        <dbReference type="RefSeq" id="XP_071919000.1"/>
    </source>
</evidence>
<keyword evidence="10" id="KW-1185">Reference proteome</keyword>
<keyword evidence="4" id="KW-0547">Nucleotide-binding</keyword>
<dbReference type="Gene3D" id="3.80.10.10">
    <property type="entry name" value="Ribonuclease Inhibitor"/>
    <property type="match status" value="1"/>
</dbReference>
<dbReference type="InterPro" id="IPR027417">
    <property type="entry name" value="P-loop_NTPase"/>
</dbReference>
<dbReference type="GeneID" id="113706107"/>
<sequence length="559" mass="63809">MILRNSKEVEGSKATNLKSKSEEEIEKEIDEEGRIREDPKIFDGGCPNELLKAGMEIAKNCRGLPLSVVTIAGLLERTEKQQASWKSILESLSARLIDDPQTQCMDIIQLSYMHLPNYLKACLLYFGSFLEDEDIPVSKLIRLWIAEGFIRQTVVCSLENLAENYLTDLIGRSMIAVAKKGPKGRVKSCCLHDMIRDFCLSKAKEENFFQVITRYDEPFTSFDDFDCGADFIDHYPPKPTSDISFIPHHFKLLRVLDLECINMGISFPPGIELLVQLRYLAVSGDIDFIPPSISNLRKLESFIVKGLKGKVVLPDSIWSMERLRHLHVNTHVDFNFQDDKPGNSLKLVNLVSFSLPSIARGKAANMILRRMPNLSKFECIYLESWDAYTNYNRFRVLDLLIHLESLKILYVGRALNPGELNLPWNLKKLTLSSFRLPWTHISAIGRLPNLEVLKLVSRAFEGPRWDMREVEFLGLKYLKLDSLNIVQWNASSDHLPNLQQLHLQNCKDVEEVPLAFADINTLQMIEVQSCGLTTEESVKRIGNECMEGLKIIINNKIHL</sequence>
<dbReference type="InterPro" id="IPR042197">
    <property type="entry name" value="Apaf_helical"/>
</dbReference>
<dbReference type="Proteomes" id="UP001652660">
    <property type="component" value="Chromosome 8c"/>
</dbReference>
<dbReference type="Pfam" id="PF23598">
    <property type="entry name" value="LRR_14"/>
    <property type="match status" value="1"/>
</dbReference>
<dbReference type="InterPro" id="IPR036388">
    <property type="entry name" value="WH-like_DNA-bd_sf"/>
</dbReference>
<keyword evidence="3" id="KW-0677">Repeat</keyword>
<keyword evidence="6" id="KW-0067">ATP-binding</keyword>
<dbReference type="PANTHER" id="PTHR15140">
    <property type="entry name" value="TUBULIN-SPECIFIC CHAPERONE E"/>
    <property type="match status" value="1"/>
</dbReference>
<evidence type="ECO:0000256" key="2">
    <source>
        <dbReference type="ARBA" id="ARBA00022614"/>
    </source>
</evidence>
<dbReference type="InterPro" id="IPR058922">
    <property type="entry name" value="WHD_DRP"/>
</dbReference>
<evidence type="ECO:0000256" key="3">
    <source>
        <dbReference type="ARBA" id="ARBA00022737"/>
    </source>
</evidence>
<keyword evidence="5" id="KW-0611">Plant defense</keyword>
<dbReference type="RefSeq" id="XP_071919000.1">
    <property type="nucleotide sequence ID" value="XM_072062899.1"/>
</dbReference>
<keyword evidence="2" id="KW-0433">Leucine-rich repeat</keyword>
<evidence type="ECO:0000256" key="4">
    <source>
        <dbReference type="ARBA" id="ARBA00022741"/>
    </source>
</evidence>
<feature type="compositionally biased region" description="Basic and acidic residues" evidence="7">
    <location>
        <begin position="1"/>
        <end position="11"/>
    </location>
</feature>
<dbReference type="PANTHER" id="PTHR15140:SF39">
    <property type="entry name" value="LATE BLIGHT RESISTANCE PROTEIN HOMOLOG R1B-14"/>
    <property type="match status" value="1"/>
</dbReference>
<proteinExistence type="inferred from homology"/>
<evidence type="ECO:0000256" key="6">
    <source>
        <dbReference type="ARBA" id="ARBA00022840"/>
    </source>
</evidence>
<gene>
    <name evidence="11" type="primary">LOC113706107</name>
</gene>
<evidence type="ECO:0000259" key="8">
    <source>
        <dbReference type="Pfam" id="PF23559"/>
    </source>
</evidence>
<dbReference type="InterPro" id="IPR032675">
    <property type="entry name" value="LRR_dom_sf"/>
</dbReference>
<dbReference type="SUPFAM" id="SSF52058">
    <property type="entry name" value="L domain-like"/>
    <property type="match status" value="1"/>
</dbReference>
<accession>A0ABM4VHJ4</accession>